<evidence type="ECO:0000313" key="3">
    <source>
        <dbReference type="EMBL" id="MDB0522864.1"/>
    </source>
</evidence>
<dbReference type="Gene3D" id="3.40.50.720">
    <property type="entry name" value="NAD(P)-binding Rossmann-like Domain"/>
    <property type="match status" value="1"/>
</dbReference>
<dbReference type="Proteomes" id="UP001143674">
    <property type="component" value="Unassembled WGS sequence"/>
</dbReference>
<dbReference type="Pfam" id="PF00106">
    <property type="entry name" value="adh_short"/>
    <property type="match status" value="1"/>
</dbReference>
<dbReference type="SUPFAM" id="SSF51735">
    <property type="entry name" value="NAD(P)-binding Rossmann-fold domains"/>
    <property type="match status" value="1"/>
</dbReference>
<dbReference type="PANTHER" id="PTHR43157:SF31">
    <property type="entry name" value="PHOSPHATIDYLINOSITOL-GLYCAN BIOSYNTHESIS CLASS F PROTEIN"/>
    <property type="match status" value="1"/>
</dbReference>
<organism evidence="3 4">
    <name type="scientific">Ralstonia solanacearum</name>
    <name type="common">Pseudomonas solanacearum</name>
    <dbReference type="NCBI Taxonomy" id="305"/>
    <lineage>
        <taxon>Bacteria</taxon>
        <taxon>Pseudomonadati</taxon>
        <taxon>Pseudomonadota</taxon>
        <taxon>Betaproteobacteria</taxon>
        <taxon>Burkholderiales</taxon>
        <taxon>Burkholderiaceae</taxon>
        <taxon>Ralstonia</taxon>
        <taxon>Ralstonia solanacearum species complex</taxon>
    </lineage>
</organism>
<dbReference type="EMBL" id="JAIVEX010000007">
    <property type="protein sequence ID" value="MDB0522864.1"/>
    <property type="molecule type" value="Genomic_DNA"/>
</dbReference>
<gene>
    <name evidence="3" type="ORF">LBW55_14770</name>
</gene>
<comment type="caution">
    <text evidence="3">The sequence shown here is derived from an EMBL/GenBank/DDBJ whole genome shotgun (WGS) entry which is preliminary data.</text>
</comment>
<dbReference type="GO" id="GO:0016491">
    <property type="term" value="F:oxidoreductase activity"/>
    <property type="evidence" value="ECO:0007669"/>
    <property type="project" value="UniProtKB-KW"/>
</dbReference>
<dbReference type="PRINTS" id="PR00080">
    <property type="entry name" value="SDRFAMILY"/>
</dbReference>
<comment type="similarity">
    <text evidence="2">Belongs to the short-chain dehydrogenases/reductases (SDR) family.</text>
</comment>
<accession>A0AAE3T482</accession>
<protein>
    <submittedName>
        <fullName evidence="3">SDR family oxidoreductase</fullName>
    </submittedName>
</protein>
<dbReference type="PANTHER" id="PTHR43157">
    <property type="entry name" value="PHOSPHATIDYLINOSITOL-GLYCAN BIOSYNTHESIS CLASS F PROTEIN-RELATED"/>
    <property type="match status" value="1"/>
</dbReference>
<dbReference type="InterPro" id="IPR036291">
    <property type="entry name" value="NAD(P)-bd_dom_sf"/>
</dbReference>
<dbReference type="PRINTS" id="PR00081">
    <property type="entry name" value="GDHRDH"/>
</dbReference>
<dbReference type="AlphaFoldDB" id="A0AAE3T482"/>
<evidence type="ECO:0000256" key="2">
    <source>
        <dbReference type="RuleBase" id="RU000363"/>
    </source>
</evidence>
<reference evidence="3" key="1">
    <citation type="submission" date="2021-09" db="EMBL/GenBank/DDBJ databases">
        <title>Genomic analysis of Ralstonia spp.</title>
        <authorList>
            <person name="Aburjaile F."/>
            <person name="Ariute J.C."/>
            <person name="Pais A.K.L."/>
            <person name="Albuquerque G.M.R."/>
            <person name="Silva A.M.F."/>
            <person name="Brenig B."/>
            <person name="Azevedo V."/>
            <person name="Matiuzzi M."/>
            <person name="Ramos R."/>
            <person name="Goes-Neto A."/>
            <person name="Soares S."/>
            <person name="Iseppon A.M.B."/>
            <person name="Souza E."/>
            <person name="Gama M."/>
        </authorList>
    </citation>
    <scope>NUCLEOTIDE SEQUENCE</scope>
    <source>
        <strain evidence="3">B4</strain>
    </source>
</reference>
<evidence type="ECO:0000256" key="1">
    <source>
        <dbReference type="ARBA" id="ARBA00023002"/>
    </source>
</evidence>
<evidence type="ECO:0000313" key="4">
    <source>
        <dbReference type="Proteomes" id="UP001143674"/>
    </source>
</evidence>
<dbReference type="CDD" id="cd05327">
    <property type="entry name" value="retinol-DH_like_SDR_c_like"/>
    <property type="match status" value="1"/>
</dbReference>
<keyword evidence="1" id="KW-0560">Oxidoreductase</keyword>
<dbReference type="InterPro" id="IPR002347">
    <property type="entry name" value="SDR_fam"/>
</dbReference>
<dbReference type="RefSeq" id="WP_184850706.1">
    <property type="nucleotide sequence ID" value="NZ_JABZEH010000001.1"/>
</dbReference>
<sequence length="292" mass="31276">MAQDLTGKVFLVTGATEGIGKAAVTNFAKRGATVTLIGRNKEKTERVVNELKAASGNHNLDCLVCDLSRLADVRRAAEEFKAKHGRLDVLVNNAGATFKSPVMGPDGFELTFALNHLSHFQLTHSLFDLIRQTPGARVVSTSSGMQARGALDLQKTPTSLEGPGWRAYATSKLANILFTKELQRRLEGTTATANCFEPGTVRTQFGAFGSDLGFLMNLVYALARPFARTPEQGADSLVWLATSPEAASLRGEYVSNRHPVSPSSQARDPKLASDLWELSEKLCAEAAAAGAA</sequence>
<proteinExistence type="inferred from homology"/>
<name>A0AAE3T482_RALSL</name>